<dbReference type="InterPro" id="IPR014710">
    <property type="entry name" value="RmlC-like_jellyroll"/>
</dbReference>
<dbReference type="STRING" id="1367852.SAMN05216516_10937"/>
<dbReference type="InterPro" id="IPR046058">
    <property type="entry name" value="WbuC_cupin"/>
</dbReference>
<dbReference type="NCBIfam" id="TIGR04366">
    <property type="entry name" value="cupin_WbuC"/>
    <property type="match status" value="1"/>
</dbReference>
<dbReference type="EMBL" id="FOVC01000009">
    <property type="protein sequence ID" value="SFN51037.1"/>
    <property type="molecule type" value="Genomic_DNA"/>
</dbReference>
<keyword evidence="3" id="KW-1185">Reference proteome</keyword>
<accession>A0A1I4ZLI8</accession>
<dbReference type="CDD" id="cd07005">
    <property type="entry name" value="cupin_WbuC-like"/>
    <property type="match status" value="1"/>
</dbReference>
<dbReference type="Pfam" id="PF19480">
    <property type="entry name" value="DUF6016"/>
    <property type="match status" value="1"/>
</dbReference>
<dbReference type="AlphaFoldDB" id="A0A1I4ZLI8"/>
<dbReference type="RefSeq" id="WP_092878686.1">
    <property type="nucleotide sequence ID" value="NZ_FOVC01000009.1"/>
</dbReference>
<dbReference type="InterPro" id="IPR011051">
    <property type="entry name" value="RmlC_Cupin_sf"/>
</dbReference>
<evidence type="ECO:0000313" key="3">
    <source>
        <dbReference type="Proteomes" id="UP000242222"/>
    </source>
</evidence>
<protein>
    <submittedName>
        <fullName evidence="2">Cupin fold metalloprotein, WbuC family</fullName>
    </submittedName>
</protein>
<organism evidence="2 3">
    <name type="scientific">Izhakiella capsodis</name>
    <dbReference type="NCBI Taxonomy" id="1367852"/>
    <lineage>
        <taxon>Bacteria</taxon>
        <taxon>Pseudomonadati</taxon>
        <taxon>Pseudomonadota</taxon>
        <taxon>Gammaproteobacteria</taxon>
        <taxon>Enterobacterales</taxon>
        <taxon>Erwiniaceae</taxon>
        <taxon>Izhakiella</taxon>
    </lineage>
</organism>
<evidence type="ECO:0000259" key="1">
    <source>
        <dbReference type="Pfam" id="PF19480"/>
    </source>
</evidence>
<dbReference type="Proteomes" id="UP000242222">
    <property type="component" value="Unassembled WGS sequence"/>
</dbReference>
<evidence type="ECO:0000313" key="2">
    <source>
        <dbReference type="EMBL" id="SFN51037.1"/>
    </source>
</evidence>
<dbReference type="SUPFAM" id="SSF51182">
    <property type="entry name" value="RmlC-like cupins"/>
    <property type="match status" value="1"/>
</dbReference>
<feature type="domain" description="Cupin fold metalloprotein WbuC cupin" evidence="1">
    <location>
        <begin position="6"/>
        <end position="85"/>
    </location>
</feature>
<proteinExistence type="predicted"/>
<dbReference type="Gene3D" id="2.60.120.10">
    <property type="entry name" value="Jelly Rolls"/>
    <property type="match status" value="1"/>
</dbReference>
<sequence>MKHLTPNDLATLSQKAASAVRLRSNLNLHAELSDPVQRLAIAMEPGTYIRPHRHLQTWEVLTPLTGRFVVLLFKDDGSVLQRVVLGEDAQLIEIPAGAWHAVLSLDNNGVIFEVKQGPYLALDEEHCQSWAPREGEAGCDQVVDWYRTASIGERFSPESA</sequence>
<name>A0A1I4ZLI8_9GAMM</name>
<dbReference type="InterPro" id="IPR027565">
    <property type="entry name" value="Cupin_WbuC"/>
</dbReference>
<dbReference type="OrthoDB" id="981227at2"/>
<gene>
    <name evidence="2" type="ORF">SAMN05216516_10937</name>
</gene>
<reference evidence="3" key="1">
    <citation type="submission" date="2016-10" db="EMBL/GenBank/DDBJ databases">
        <authorList>
            <person name="Varghese N."/>
            <person name="Submissions S."/>
        </authorList>
    </citation>
    <scope>NUCLEOTIDE SEQUENCE [LARGE SCALE GENOMIC DNA]</scope>
    <source>
        <strain evidence="3">N6PO6</strain>
    </source>
</reference>